<proteinExistence type="predicted"/>
<sequence length="42" mass="5038">MFLKQKTLLHLMFLKQKTLLHFLLEHSMLVLPNSPCHYIDQS</sequence>
<protein>
    <submittedName>
        <fullName evidence="1">Uncharacterized protein</fullName>
    </submittedName>
</protein>
<reference evidence="1" key="2">
    <citation type="journal article" date="2015" name="Data Brief">
        <title>Shoot transcriptome of the giant reed, Arundo donax.</title>
        <authorList>
            <person name="Barrero R.A."/>
            <person name="Guerrero F.D."/>
            <person name="Moolhuijzen P."/>
            <person name="Goolsby J.A."/>
            <person name="Tidwell J."/>
            <person name="Bellgard S.E."/>
            <person name="Bellgard M.I."/>
        </authorList>
    </citation>
    <scope>NUCLEOTIDE SEQUENCE</scope>
    <source>
        <tissue evidence="1">Shoot tissue taken approximately 20 cm above the soil surface</tissue>
    </source>
</reference>
<accession>A0A0A9DY82</accession>
<name>A0A0A9DY82_ARUDO</name>
<dbReference type="EMBL" id="GBRH01205129">
    <property type="protein sequence ID" value="JAD92766.1"/>
    <property type="molecule type" value="Transcribed_RNA"/>
</dbReference>
<reference evidence="1" key="1">
    <citation type="submission" date="2014-09" db="EMBL/GenBank/DDBJ databases">
        <authorList>
            <person name="Magalhaes I.L.F."/>
            <person name="Oliveira U."/>
            <person name="Santos F.R."/>
            <person name="Vidigal T.H.D.A."/>
            <person name="Brescovit A.D."/>
            <person name="Santos A.J."/>
        </authorList>
    </citation>
    <scope>NUCLEOTIDE SEQUENCE</scope>
    <source>
        <tissue evidence="1">Shoot tissue taken approximately 20 cm above the soil surface</tissue>
    </source>
</reference>
<organism evidence="1">
    <name type="scientific">Arundo donax</name>
    <name type="common">Giant reed</name>
    <name type="synonym">Donax arundinaceus</name>
    <dbReference type="NCBI Taxonomy" id="35708"/>
    <lineage>
        <taxon>Eukaryota</taxon>
        <taxon>Viridiplantae</taxon>
        <taxon>Streptophyta</taxon>
        <taxon>Embryophyta</taxon>
        <taxon>Tracheophyta</taxon>
        <taxon>Spermatophyta</taxon>
        <taxon>Magnoliopsida</taxon>
        <taxon>Liliopsida</taxon>
        <taxon>Poales</taxon>
        <taxon>Poaceae</taxon>
        <taxon>PACMAD clade</taxon>
        <taxon>Arundinoideae</taxon>
        <taxon>Arundineae</taxon>
        <taxon>Arundo</taxon>
    </lineage>
</organism>
<evidence type="ECO:0000313" key="1">
    <source>
        <dbReference type="EMBL" id="JAD92766.1"/>
    </source>
</evidence>
<dbReference type="AlphaFoldDB" id="A0A0A9DY82"/>